<organism evidence="2 3">
    <name type="scientific">Streptococcus suis D12</name>
    <dbReference type="NCBI Taxonomy" id="1004952"/>
    <lineage>
        <taxon>Bacteria</taxon>
        <taxon>Bacillati</taxon>
        <taxon>Bacillota</taxon>
        <taxon>Bacilli</taxon>
        <taxon>Lactobacillales</taxon>
        <taxon>Streptococcaceae</taxon>
        <taxon>Streptococcus</taxon>
    </lineage>
</organism>
<dbReference type="KEGG" id="ssk:SSUD12_0316"/>
<keyword evidence="1" id="KW-0812">Transmembrane</keyword>
<sequence length="37" mass="4526">MHTLHYNTIDRDFNDFITYFWEMAELGLIVLTWNFSA</sequence>
<accession>G7SDG3</accession>
<gene>
    <name evidence="2" type="ORF">SSUD12_0316</name>
</gene>
<dbReference type="EMBL" id="CP002644">
    <property type="protein sequence ID" value="AER18653.1"/>
    <property type="molecule type" value="Genomic_DNA"/>
</dbReference>
<dbReference type="Proteomes" id="UP000008845">
    <property type="component" value="Chromosome"/>
</dbReference>
<dbReference type="AlphaFoldDB" id="G7SDG3"/>
<feature type="transmembrane region" description="Helical" evidence="1">
    <location>
        <begin position="16"/>
        <end position="35"/>
    </location>
</feature>
<evidence type="ECO:0000256" key="1">
    <source>
        <dbReference type="SAM" id="Phobius"/>
    </source>
</evidence>
<proteinExistence type="predicted"/>
<protein>
    <submittedName>
        <fullName evidence="2">Uncharacterized protein</fullName>
    </submittedName>
</protein>
<reference evidence="2 3" key="1">
    <citation type="journal article" date="2011" name="BMC Genomics">
        <title>Comparative Genomic Analysis of Streptococcus suis reveals significant genomic diversity among different serotypes.</title>
        <authorList>
            <person name="Zhang A."/>
            <person name="Yang M."/>
            <person name="Hu P."/>
            <person name="Wu J."/>
            <person name="Chen B."/>
            <person name="Hua Y."/>
            <person name="Yu J."/>
            <person name="Chen H."/>
            <person name="Xiao J."/>
            <person name="Jin M."/>
        </authorList>
    </citation>
    <scope>NUCLEOTIDE SEQUENCE [LARGE SCALE GENOMIC DNA]</scope>
    <source>
        <strain evidence="2">D12</strain>
    </source>
</reference>
<evidence type="ECO:0000313" key="3">
    <source>
        <dbReference type="Proteomes" id="UP000008845"/>
    </source>
</evidence>
<evidence type="ECO:0000313" key="2">
    <source>
        <dbReference type="EMBL" id="AER18653.1"/>
    </source>
</evidence>
<dbReference type="HOGENOM" id="CLU_3349372_0_0_9"/>
<keyword evidence="1" id="KW-1133">Transmembrane helix</keyword>
<name>G7SDG3_STRSU</name>
<keyword evidence="1" id="KW-0472">Membrane</keyword>